<evidence type="ECO:0000256" key="1">
    <source>
        <dbReference type="SAM" id="MobiDB-lite"/>
    </source>
</evidence>
<feature type="compositionally biased region" description="Basic residues" evidence="1">
    <location>
        <begin position="141"/>
        <end position="152"/>
    </location>
</feature>
<feature type="region of interest" description="Disordered" evidence="1">
    <location>
        <begin position="1"/>
        <end position="36"/>
    </location>
</feature>
<dbReference type="PANTHER" id="PTHR43244:SF2">
    <property type="entry name" value="CONSERVED HYPOTHETICAL ALANINE AND PROLINE-RICH PROTEIN"/>
    <property type="match status" value="1"/>
</dbReference>
<comment type="caution">
    <text evidence="3">The sequence shown here is derived from an EMBL/GenBank/DDBJ whole genome shotgun (WGS) entry which is preliminary data.</text>
</comment>
<dbReference type="InterPro" id="IPR019922">
    <property type="entry name" value="Lucif-like_OxRdatse_MSMEG_4141"/>
</dbReference>
<dbReference type="InterPro" id="IPR050564">
    <property type="entry name" value="F420-G6PD/mer"/>
</dbReference>
<dbReference type="Pfam" id="PF00296">
    <property type="entry name" value="Bac_luciferase"/>
    <property type="match status" value="1"/>
</dbReference>
<feature type="domain" description="Luciferase-like" evidence="2">
    <location>
        <begin position="190"/>
        <end position="438"/>
    </location>
</feature>
<dbReference type="AlphaFoldDB" id="A0A848KYT0"/>
<protein>
    <submittedName>
        <fullName evidence="3">LLM class F420-dependent oxidoreductase</fullName>
    </submittedName>
</protein>
<evidence type="ECO:0000313" key="3">
    <source>
        <dbReference type="EMBL" id="NMO03529.1"/>
    </source>
</evidence>
<dbReference type="Gene3D" id="3.20.20.30">
    <property type="entry name" value="Luciferase-like domain"/>
    <property type="match status" value="1"/>
</dbReference>
<sequence>MVVRRDLPGSVPVPGDSEHDHSHVCHGAHGGGQLPVHDGARRRLRALPPATTGAARSRRTLGRQCGATDGHVPRRVPRSRRREVLAQAVGVHGPQRAGVAVQLRAGRQVHPRRPEPHRRVLLLHRLPARRGHQGFAEQHARKGRAARRRRHRQVLPHQRGVAAAVTDHAGTTRLPAPLGVWSFQLDVAPMALARDAAAQLESLGFGALWLPEAVAREPFANAALLLSATSRMVVATGVANMHARTAMTMNAGWQTLSEAFDGRFLLGLGVSHQPLVEQNHRGTYSGKPYSAMVDYLDAMDASAYWGAPAGAPRRVLAALGPRMLSLAAQRGAGAHTYFVPVEHTESARATLGPDAFLAPAQTVVFDTDPTSARASARAFMRRYLALPNYTNNLRRLGWSDADLSGDGSDRLVDAIVAWGSLDQIAARVQDHLDAGADHVCVQVHTPDLHTLPLAQWRELASIIPSLH</sequence>
<dbReference type="SUPFAM" id="SSF51679">
    <property type="entry name" value="Bacterial luciferase-like"/>
    <property type="match status" value="1"/>
</dbReference>
<dbReference type="InterPro" id="IPR036661">
    <property type="entry name" value="Luciferase-like_sf"/>
</dbReference>
<dbReference type="NCBIfam" id="TIGR03620">
    <property type="entry name" value="F420_MSMEG_4141"/>
    <property type="match status" value="1"/>
</dbReference>
<dbReference type="GO" id="GO:0016705">
    <property type="term" value="F:oxidoreductase activity, acting on paired donors, with incorporation or reduction of molecular oxygen"/>
    <property type="evidence" value="ECO:0007669"/>
    <property type="project" value="InterPro"/>
</dbReference>
<dbReference type="InterPro" id="IPR011251">
    <property type="entry name" value="Luciferase-like_dom"/>
</dbReference>
<dbReference type="EMBL" id="JABBNB010000024">
    <property type="protein sequence ID" value="NMO03529.1"/>
    <property type="molecule type" value="Genomic_DNA"/>
</dbReference>
<evidence type="ECO:0000313" key="4">
    <source>
        <dbReference type="Proteomes" id="UP000550729"/>
    </source>
</evidence>
<reference evidence="3 4" key="1">
    <citation type="submission" date="2020-04" db="EMBL/GenBank/DDBJ databases">
        <title>Gordonia sp. nov. TBRC 11910.</title>
        <authorList>
            <person name="Suriyachadkun C."/>
        </authorList>
    </citation>
    <scope>NUCLEOTIDE SEQUENCE [LARGE SCALE GENOMIC DNA]</scope>
    <source>
        <strain evidence="3 4">TBRC 11910</strain>
    </source>
</reference>
<proteinExistence type="predicted"/>
<organism evidence="3 4">
    <name type="scientific">Gordonia asplenii</name>
    <dbReference type="NCBI Taxonomy" id="2725283"/>
    <lineage>
        <taxon>Bacteria</taxon>
        <taxon>Bacillati</taxon>
        <taxon>Actinomycetota</taxon>
        <taxon>Actinomycetes</taxon>
        <taxon>Mycobacteriales</taxon>
        <taxon>Gordoniaceae</taxon>
        <taxon>Gordonia</taxon>
    </lineage>
</organism>
<gene>
    <name evidence="3" type="ORF">HH308_20135</name>
</gene>
<evidence type="ECO:0000259" key="2">
    <source>
        <dbReference type="Pfam" id="PF00296"/>
    </source>
</evidence>
<feature type="region of interest" description="Disordered" evidence="1">
    <location>
        <begin position="132"/>
        <end position="152"/>
    </location>
</feature>
<accession>A0A848KYT0</accession>
<dbReference type="PANTHER" id="PTHR43244">
    <property type="match status" value="1"/>
</dbReference>
<dbReference type="Proteomes" id="UP000550729">
    <property type="component" value="Unassembled WGS sequence"/>
</dbReference>
<keyword evidence="4" id="KW-1185">Reference proteome</keyword>
<name>A0A848KYT0_9ACTN</name>